<dbReference type="RefSeq" id="WP_003789374.1">
    <property type="nucleotide sequence ID" value="NZ_FXUV02000002.1"/>
</dbReference>
<dbReference type="Pfam" id="PF00403">
    <property type="entry name" value="HMA"/>
    <property type="match status" value="1"/>
</dbReference>
<dbReference type="InterPro" id="IPR017969">
    <property type="entry name" value="Heavy-metal-associated_CS"/>
</dbReference>
<dbReference type="AlphaFoldDB" id="A0A238T8R6"/>
<dbReference type="PROSITE" id="PS01047">
    <property type="entry name" value="HMA_1"/>
    <property type="match status" value="1"/>
</dbReference>
<dbReference type="PROSITE" id="PS50846">
    <property type="entry name" value="HMA_2"/>
    <property type="match status" value="1"/>
</dbReference>
<dbReference type="PANTHER" id="PTHR46594:SF4">
    <property type="entry name" value="P-TYPE CATION-TRANSPORTING ATPASE"/>
    <property type="match status" value="1"/>
</dbReference>
<sequence>MATVTLNIGGMTCGGCVKSVAKVLGDVNGVTRADVDLKSATAVVEFDDAKTNIAALIDVVEDAGFDAVQA</sequence>
<evidence type="ECO:0000313" key="5">
    <source>
        <dbReference type="Proteomes" id="UP000215450"/>
    </source>
</evidence>
<protein>
    <submittedName>
        <fullName evidence="4">Copper chaperone CopZ</fullName>
    </submittedName>
</protein>
<feature type="domain" description="HMA" evidence="2">
    <location>
        <begin position="2"/>
        <end position="68"/>
    </location>
</feature>
<name>A0A238T8R6_9NEIS</name>
<dbReference type="InterPro" id="IPR036163">
    <property type="entry name" value="HMA_dom_sf"/>
</dbReference>
<keyword evidence="1" id="KW-0479">Metal-binding</keyword>
<dbReference type="FunFam" id="3.30.70.100:FF:000005">
    <property type="entry name" value="Copper-exporting P-type ATPase A"/>
    <property type="match status" value="1"/>
</dbReference>
<dbReference type="InterPro" id="IPR006121">
    <property type="entry name" value="HMA_dom"/>
</dbReference>
<keyword evidence="5" id="KW-1185">Reference proteome</keyword>
<reference evidence="4 5" key="2">
    <citation type="submission" date="2017-06" db="EMBL/GenBank/DDBJ databases">
        <authorList>
            <person name="Kim H.J."/>
            <person name="Triplett B.A."/>
        </authorList>
    </citation>
    <scope>NUCLEOTIDE SEQUENCE [LARGE SCALE GENOMIC DNA]</scope>
    <source>
        <strain evidence="4">Kingella_eburonensis</strain>
    </source>
</reference>
<dbReference type="Proteomes" id="UP000215450">
    <property type="component" value="Unassembled WGS sequence"/>
</dbReference>
<dbReference type="Gene3D" id="3.30.70.100">
    <property type="match status" value="1"/>
</dbReference>
<dbReference type="InterPro" id="IPR001802">
    <property type="entry name" value="MerP/CopZ"/>
</dbReference>
<dbReference type="EMBL" id="FXUV02000002">
    <property type="protein sequence ID" value="SNB54236.1"/>
    <property type="molecule type" value="Genomic_DNA"/>
</dbReference>
<dbReference type="PRINTS" id="PR00946">
    <property type="entry name" value="HGSCAVENGER"/>
</dbReference>
<accession>A0A238T8R6</accession>
<evidence type="ECO:0000313" key="4">
    <source>
        <dbReference type="EMBL" id="SNB54236.1"/>
    </source>
</evidence>
<dbReference type="OrthoDB" id="9813965at2"/>
<gene>
    <name evidence="4" type="primary">copZ</name>
    <name evidence="4" type="ORF">KEBURONENSIS_00743</name>
    <name evidence="3" type="ORF">KEBURONENSIS_00864</name>
</gene>
<dbReference type="SUPFAM" id="SSF55008">
    <property type="entry name" value="HMA, heavy metal-associated domain"/>
    <property type="match status" value="1"/>
</dbReference>
<evidence type="ECO:0000259" key="2">
    <source>
        <dbReference type="PROSITE" id="PS50846"/>
    </source>
</evidence>
<dbReference type="EMBL" id="FXUV01000010">
    <property type="protein sequence ID" value="SMQ11860.1"/>
    <property type="molecule type" value="Genomic_DNA"/>
</dbReference>
<proteinExistence type="predicted"/>
<dbReference type="STRING" id="1522312.GCA_900177895_01268"/>
<reference evidence="3" key="1">
    <citation type="submission" date="2017-05" db="EMBL/GenBank/DDBJ databases">
        <authorList>
            <person name="Song R."/>
            <person name="Chenine A.L."/>
            <person name="Ruprecht R.M."/>
        </authorList>
    </citation>
    <scope>NUCLEOTIDE SEQUENCE</scope>
    <source>
        <strain evidence="3">Kingella_eburonensis</strain>
    </source>
</reference>
<evidence type="ECO:0000256" key="1">
    <source>
        <dbReference type="ARBA" id="ARBA00022723"/>
    </source>
</evidence>
<dbReference type="PANTHER" id="PTHR46594">
    <property type="entry name" value="P-TYPE CATION-TRANSPORTING ATPASE"/>
    <property type="match status" value="1"/>
</dbReference>
<dbReference type="GO" id="GO:0046872">
    <property type="term" value="F:metal ion binding"/>
    <property type="evidence" value="ECO:0007669"/>
    <property type="project" value="UniProtKB-KW"/>
</dbReference>
<organism evidence="4 5">
    <name type="scientific">Kingella negevensis</name>
    <dbReference type="NCBI Taxonomy" id="1522312"/>
    <lineage>
        <taxon>Bacteria</taxon>
        <taxon>Pseudomonadati</taxon>
        <taxon>Pseudomonadota</taxon>
        <taxon>Betaproteobacteria</taxon>
        <taxon>Neisseriales</taxon>
        <taxon>Neisseriaceae</taxon>
        <taxon>Kingella</taxon>
    </lineage>
</organism>
<dbReference type="CDD" id="cd00371">
    <property type="entry name" value="HMA"/>
    <property type="match status" value="1"/>
</dbReference>
<evidence type="ECO:0000313" key="3">
    <source>
        <dbReference type="EMBL" id="SMQ11860.1"/>
    </source>
</evidence>